<evidence type="ECO:0000256" key="6">
    <source>
        <dbReference type="ARBA" id="ARBA00022840"/>
    </source>
</evidence>
<dbReference type="InterPro" id="IPR014721">
    <property type="entry name" value="Ribsml_uS5_D2-typ_fold_subgr"/>
</dbReference>
<dbReference type="PANTHER" id="PTHR43290:SF2">
    <property type="entry name" value="MEVALONATE KINASE"/>
    <property type="match status" value="1"/>
</dbReference>
<proteinExistence type="predicted"/>
<keyword evidence="8" id="KW-0443">Lipid metabolism</keyword>
<evidence type="ECO:0000259" key="11">
    <source>
        <dbReference type="Pfam" id="PF08544"/>
    </source>
</evidence>
<gene>
    <name evidence="12" type="ORF">SAMN05216174_113188</name>
</gene>
<evidence type="ECO:0000256" key="2">
    <source>
        <dbReference type="ARBA" id="ARBA00022516"/>
    </source>
</evidence>
<dbReference type="InterPro" id="IPR036554">
    <property type="entry name" value="GHMP_kinase_C_sf"/>
</dbReference>
<evidence type="ECO:0000256" key="5">
    <source>
        <dbReference type="ARBA" id="ARBA00022777"/>
    </source>
</evidence>
<keyword evidence="3" id="KW-0808">Transferase</keyword>
<evidence type="ECO:0000259" key="10">
    <source>
        <dbReference type="Pfam" id="PF00288"/>
    </source>
</evidence>
<dbReference type="SUPFAM" id="SSF54211">
    <property type="entry name" value="Ribosomal protein S5 domain 2-like"/>
    <property type="match status" value="1"/>
</dbReference>
<dbReference type="GO" id="GO:0005524">
    <property type="term" value="F:ATP binding"/>
    <property type="evidence" value="ECO:0007669"/>
    <property type="project" value="UniProtKB-KW"/>
</dbReference>
<evidence type="ECO:0000313" key="12">
    <source>
        <dbReference type="EMBL" id="SDD59155.1"/>
    </source>
</evidence>
<evidence type="ECO:0000256" key="1">
    <source>
        <dbReference type="ARBA" id="ARBA00022490"/>
    </source>
</evidence>
<dbReference type="InterPro" id="IPR013750">
    <property type="entry name" value="GHMP_kinase_C_dom"/>
</dbReference>
<evidence type="ECO:0000256" key="4">
    <source>
        <dbReference type="ARBA" id="ARBA00022741"/>
    </source>
</evidence>
<keyword evidence="2" id="KW-0444">Lipid biosynthesis</keyword>
<protein>
    <submittedName>
        <fullName evidence="12">Galactokinase</fullName>
    </submittedName>
</protein>
<evidence type="ECO:0000256" key="7">
    <source>
        <dbReference type="ARBA" id="ARBA00022842"/>
    </source>
</evidence>
<accession>A0A1G6W282</accession>
<reference evidence="13" key="1">
    <citation type="submission" date="2016-10" db="EMBL/GenBank/DDBJ databases">
        <authorList>
            <person name="Varghese N."/>
            <person name="Submissions S."/>
        </authorList>
    </citation>
    <scope>NUCLEOTIDE SEQUENCE [LARGE SCALE GENOMIC DNA]</scope>
    <source>
        <strain evidence="13">IBRC-M 10403</strain>
    </source>
</reference>
<dbReference type="SUPFAM" id="SSF55060">
    <property type="entry name" value="GHMP Kinase, C-terminal domain"/>
    <property type="match status" value="1"/>
</dbReference>
<dbReference type="GO" id="GO:0005829">
    <property type="term" value="C:cytosol"/>
    <property type="evidence" value="ECO:0007669"/>
    <property type="project" value="TreeGrafter"/>
</dbReference>
<comment type="pathway">
    <text evidence="9">Isoprenoid biosynthesis; isopentenyl diphosphate biosynthesis via mevalonate pathway; isopentenyl diphosphate from (R)-mevalonate: step 1/3.</text>
</comment>
<evidence type="ECO:0000256" key="8">
    <source>
        <dbReference type="ARBA" id="ARBA00023098"/>
    </source>
</evidence>
<name>A0A1G6W282_9PSEU</name>
<dbReference type="InterPro" id="IPR006204">
    <property type="entry name" value="GHMP_kinase_N_dom"/>
</dbReference>
<dbReference type="STRING" id="1271860.SAMN05216174_113188"/>
<dbReference type="Gene3D" id="3.30.230.10">
    <property type="match status" value="1"/>
</dbReference>
<dbReference type="Gene3D" id="3.30.70.890">
    <property type="entry name" value="GHMP kinase, C-terminal domain"/>
    <property type="match status" value="1"/>
</dbReference>
<evidence type="ECO:0000313" key="13">
    <source>
        <dbReference type="Proteomes" id="UP000199501"/>
    </source>
</evidence>
<feature type="domain" description="GHMP kinase N-terminal" evidence="10">
    <location>
        <begin position="78"/>
        <end position="145"/>
    </location>
</feature>
<dbReference type="PANTHER" id="PTHR43290">
    <property type="entry name" value="MEVALONATE KINASE"/>
    <property type="match status" value="1"/>
</dbReference>
<dbReference type="AlphaFoldDB" id="A0A1G6W282"/>
<feature type="domain" description="GHMP kinase C-terminal" evidence="11">
    <location>
        <begin position="217"/>
        <end position="295"/>
    </location>
</feature>
<dbReference type="GO" id="GO:0004496">
    <property type="term" value="F:mevalonate kinase activity"/>
    <property type="evidence" value="ECO:0007669"/>
    <property type="project" value="InterPro"/>
</dbReference>
<dbReference type="Pfam" id="PF00288">
    <property type="entry name" value="GHMP_kinases_N"/>
    <property type="match status" value="1"/>
</dbReference>
<keyword evidence="5 12" id="KW-0418">Kinase</keyword>
<evidence type="ECO:0000256" key="9">
    <source>
        <dbReference type="ARBA" id="ARBA00029438"/>
    </source>
</evidence>
<dbReference type="GO" id="GO:0019287">
    <property type="term" value="P:isopentenyl diphosphate biosynthetic process, mevalonate pathway"/>
    <property type="evidence" value="ECO:0007669"/>
    <property type="project" value="TreeGrafter"/>
</dbReference>
<dbReference type="Pfam" id="PF08544">
    <property type="entry name" value="GHMP_kinases_C"/>
    <property type="match status" value="1"/>
</dbReference>
<evidence type="ECO:0000256" key="3">
    <source>
        <dbReference type="ARBA" id="ARBA00022679"/>
    </source>
</evidence>
<keyword evidence="4" id="KW-0547">Nucleotide-binding</keyword>
<dbReference type="Proteomes" id="UP000199501">
    <property type="component" value="Unassembled WGS sequence"/>
</dbReference>
<dbReference type="PRINTS" id="PR00959">
    <property type="entry name" value="MEVGALKINASE"/>
</dbReference>
<keyword evidence="1" id="KW-0963">Cytoplasm</keyword>
<dbReference type="RefSeq" id="WP_228771872.1">
    <property type="nucleotide sequence ID" value="NZ_FMZZ01000013.1"/>
</dbReference>
<dbReference type="InterPro" id="IPR006205">
    <property type="entry name" value="Mev_gal_kin"/>
</dbReference>
<organism evidence="12 13">
    <name type="scientific">Actinokineospora iranica</name>
    <dbReference type="NCBI Taxonomy" id="1271860"/>
    <lineage>
        <taxon>Bacteria</taxon>
        <taxon>Bacillati</taxon>
        <taxon>Actinomycetota</taxon>
        <taxon>Actinomycetes</taxon>
        <taxon>Pseudonocardiales</taxon>
        <taxon>Pseudonocardiaceae</taxon>
        <taxon>Actinokineospora</taxon>
    </lineage>
</organism>
<dbReference type="InterPro" id="IPR020568">
    <property type="entry name" value="Ribosomal_Su5_D2-typ_SF"/>
</dbReference>
<sequence>MDQPRSFTVSCPVRACLSGEDLDWVGGRSVCVALDLYTTVEVNPPTSTGGQAPHEWTTGVWSFLGRHVGGLPLGPPPVAVSSAAPSASGLSSSSALILALFEALATAVPSSRPIPRDTLVQWAYEYEFGFCDGGGMDQLAIALGGATLFAGRSTGLPDVLDHTDFPQEWAVVVVDSRTAKSTPDHIRSVRTQHRACDPVLAEYAHRTDAASDLAWQAIRTRDLSLLGTAMTAAHRAMRDLQRMSTPLLERLRAIARRISGLPMKVSGAGGGGALVGICPLENADTLARELRAAYRDDHPGVRVIVAGSVPSNS</sequence>
<keyword evidence="13" id="KW-1185">Reference proteome</keyword>
<keyword evidence="7" id="KW-0460">Magnesium</keyword>
<dbReference type="EMBL" id="FMZZ01000013">
    <property type="protein sequence ID" value="SDD59155.1"/>
    <property type="molecule type" value="Genomic_DNA"/>
</dbReference>
<keyword evidence="6" id="KW-0067">ATP-binding</keyword>